<dbReference type="AlphaFoldDB" id="A0A4U1JKV2"/>
<evidence type="ECO:0000259" key="1">
    <source>
        <dbReference type="Pfam" id="PF01370"/>
    </source>
</evidence>
<evidence type="ECO:0000313" key="3">
    <source>
        <dbReference type="Proteomes" id="UP000310597"/>
    </source>
</evidence>
<reference evidence="2 3" key="1">
    <citation type="submission" date="2019-04" db="EMBL/GenBank/DDBJ databases">
        <title>Draft Whole-Genome sequence of the purple photosynthetic bacterium Rhodobacter capsulatus SP108 with an indigenous class A beta-lactamase.</title>
        <authorList>
            <person name="Robertson S."/>
            <person name="Meyer T.E."/>
            <person name="Kyndt J.A."/>
        </authorList>
    </citation>
    <scope>NUCLEOTIDE SEQUENCE [LARGE SCALE GENOMIC DNA]</scope>
    <source>
        <strain evidence="2 3">SP108</strain>
    </source>
</reference>
<dbReference type="Pfam" id="PF01370">
    <property type="entry name" value="Epimerase"/>
    <property type="match status" value="1"/>
</dbReference>
<gene>
    <name evidence="2" type="ORF">FBT96_19595</name>
</gene>
<name>A0A4U1JKV2_RHOCA</name>
<organism evidence="2 3">
    <name type="scientific">Rhodobacter capsulatus</name>
    <name type="common">Rhodopseudomonas capsulata</name>
    <dbReference type="NCBI Taxonomy" id="1061"/>
    <lineage>
        <taxon>Bacteria</taxon>
        <taxon>Pseudomonadati</taxon>
        <taxon>Pseudomonadota</taxon>
        <taxon>Alphaproteobacteria</taxon>
        <taxon>Rhodobacterales</taxon>
        <taxon>Rhodobacter group</taxon>
        <taxon>Rhodobacter</taxon>
    </lineage>
</organism>
<feature type="non-terminal residue" evidence="2">
    <location>
        <position position="83"/>
    </location>
</feature>
<proteinExistence type="predicted"/>
<sequence length="83" mass="9296">MTVPFQKNALLTEPKAGAGRKVLLTGTAGFIGFHLARQLLAEGFRVQGYDGMTDYYDVTLKQRRHAILREHPNFTATEAMLED</sequence>
<comment type="caution">
    <text evidence="2">The sequence shown here is derived from an EMBL/GenBank/DDBJ whole genome shotgun (WGS) entry which is preliminary data.</text>
</comment>
<dbReference type="InterPro" id="IPR036291">
    <property type="entry name" value="NAD(P)-bd_dom_sf"/>
</dbReference>
<dbReference type="InterPro" id="IPR001509">
    <property type="entry name" value="Epimerase_deHydtase"/>
</dbReference>
<dbReference type="RefSeq" id="WP_346655947.1">
    <property type="nucleotide sequence ID" value="NZ_SWJZ01000138.1"/>
</dbReference>
<feature type="domain" description="NAD-dependent epimerase/dehydratase" evidence="1">
    <location>
        <begin position="22"/>
        <end position="51"/>
    </location>
</feature>
<dbReference type="Proteomes" id="UP000310597">
    <property type="component" value="Unassembled WGS sequence"/>
</dbReference>
<dbReference type="SUPFAM" id="SSF51735">
    <property type="entry name" value="NAD(P)-binding Rossmann-fold domains"/>
    <property type="match status" value="1"/>
</dbReference>
<protein>
    <submittedName>
        <fullName evidence="2">UDP-glucuronate 5-epimerase</fullName>
    </submittedName>
</protein>
<dbReference type="Gene3D" id="3.40.50.720">
    <property type="entry name" value="NAD(P)-binding Rossmann-like Domain"/>
    <property type="match status" value="1"/>
</dbReference>
<accession>A0A4U1JKV2</accession>
<dbReference type="EMBL" id="SWJZ01000138">
    <property type="protein sequence ID" value="TKD13429.1"/>
    <property type="molecule type" value="Genomic_DNA"/>
</dbReference>
<evidence type="ECO:0000313" key="2">
    <source>
        <dbReference type="EMBL" id="TKD13429.1"/>
    </source>
</evidence>